<protein>
    <submittedName>
        <fullName evidence="2">Uncharacterized protein</fullName>
    </submittedName>
</protein>
<dbReference type="Proteomes" id="UP000053176">
    <property type="component" value="Unassembled WGS sequence"/>
</dbReference>
<feature type="compositionally biased region" description="Polar residues" evidence="1">
    <location>
        <begin position="42"/>
        <end position="55"/>
    </location>
</feature>
<organism evidence="2 3">
    <name type="scientific">Rhizobium loti</name>
    <name type="common">Mesorhizobium loti</name>
    <dbReference type="NCBI Taxonomy" id="381"/>
    <lineage>
        <taxon>Bacteria</taxon>
        <taxon>Pseudomonadati</taxon>
        <taxon>Pseudomonadota</taxon>
        <taxon>Alphaproteobacteria</taxon>
        <taxon>Hyphomicrobiales</taxon>
        <taxon>Phyllobacteriaceae</taxon>
        <taxon>Mesorhizobium</taxon>
    </lineage>
</organism>
<dbReference type="AlphaFoldDB" id="A0A101KXU8"/>
<dbReference type="EMBL" id="LPWA01000001">
    <property type="protein sequence ID" value="KUM28959.1"/>
    <property type="molecule type" value="Genomic_DNA"/>
</dbReference>
<proteinExistence type="predicted"/>
<name>A0A101KXU8_RHILI</name>
<gene>
    <name evidence="2" type="ORF">AU467_01545</name>
</gene>
<dbReference type="OrthoDB" id="8444978at2"/>
<evidence type="ECO:0000313" key="2">
    <source>
        <dbReference type="EMBL" id="KUM28959.1"/>
    </source>
</evidence>
<comment type="caution">
    <text evidence="2">The sequence shown here is derived from an EMBL/GenBank/DDBJ whole genome shotgun (WGS) entry which is preliminary data.</text>
</comment>
<evidence type="ECO:0000256" key="1">
    <source>
        <dbReference type="SAM" id="MobiDB-lite"/>
    </source>
</evidence>
<reference evidence="2 3" key="1">
    <citation type="submission" date="2015-12" db="EMBL/GenBank/DDBJ databases">
        <title>Draft genome sequence of Mesorhizobium sp. UFLA 01-765, a multitolerant efficient symbiont and plant-growth promoting strain isolated from Zn-mining soil using Leucaena leucocephala as a trap plant.</title>
        <authorList>
            <person name="Rangel W.M."/>
            <person name="Thijs S."/>
            <person name="Longatti S.M."/>
            <person name="Moreira F.M."/>
            <person name="Weyens N."/>
            <person name="Vangronsveld J."/>
            <person name="Van Hamme J.D."/>
            <person name="Bottos E.M."/>
            <person name="Rineau F."/>
        </authorList>
    </citation>
    <scope>NUCLEOTIDE SEQUENCE [LARGE SCALE GENOMIC DNA]</scope>
    <source>
        <strain evidence="2 3">UFLA 01-765</strain>
    </source>
</reference>
<evidence type="ECO:0000313" key="3">
    <source>
        <dbReference type="Proteomes" id="UP000053176"/>
    </source>
</evidence>
<accession>A0A101KXU8</accession>
<feature type="region of interest" description="Disordered" evidence="1">
    <location>
        <begin position="30"/>
        <end position="72"/>
    </location>
</feature>
<sequence>MNRRLEGPRFDTAAKDTAAGRELRQAEGVHGQAIYRRRMNGTGRTTSRAQGTKSAAGTEKPDSAEFQPARDSAGESLDEILVQFVMPAIPEPAILRRSVSILQHFVTQLVPDLDGGEQLKALARTLMEDEIQRHRDLLGRMQEGIET</sequence>